<keyword evidence="2" id="KW-1185">Reference proteome</keyword>
<sequence>MPPDLAKHMQCWCGEVNSLLSYTATGHMAARILAVNLNIEKGGRLVCLRPGEHKDDSAEWLLGSMAALICSVDGGGGGACADDSLAPDRHLAPYNRSRCTPVCRL</sequence>
<dbReference type="AlphaFoldDB" id="A0A4Z2FAB5"/>
<accession>A0A4Z2FAB5</accession>
<evidence type="ECO:0000313" key="1">
    <source>
        <dbReference type="EMBL" id="TNN37885.1"/>
    </source>
</evidence>
<dbReference type="Proteomes" id="UP000314294">
    <property type="component" value="Unassembled WGS sequence"/>
</dbReference>
<gene>
    <name evidence="1" type="ORF">EYF80_051947</name>
</gene>
<organism evidence="1 2">
    <name type="scientific">Liparis tanakae</name>
    <name type="common">Tanaka's snailfish</name>
    <dbReference type="NCBI Taxonomy" id="230148"/>
    <lineage>
        <taxon>Eukaryota</taxon>
        <taxon>Metazoa</taxon>
        <taxon>Chordata</taxon>
        <taxon>Craniata</taxon>
        <taxon>Vertebrata</taxon>
        <taxon>Euteleostomi</taxon>
        <taxon>Actinopterygii</taxon>
        <taxon>Neopterygii</taxon>
        <taxon>Teleostei</taxon>
        <taxon>Neoteleostei</taxon>
        <taxon>Acanthomorphata</taxon>
        <taxon>Eupercaria</taxon>
        <taxon>Perciformes</taxon>
        <taxon>Cottioidei</taxon>
        <taxon>Cottales</taxon>
        <taxon>Liparidae</taxon>
        <taxon>Liparis</taxon>
    </lineage>
</organism>
<proteinExistence type="predicted"/>
<reference evidence="1 2" key="1">
    <citation type="submission" date="2019-03" db="EMBL/GenBank/DDBJ databases">
        <title>First draft genome of Liparis tanakae, snailfish: a comprehensive survey of snailfish specific genes.</title>
        <authorList>
            <person name="Kim W."/>
            <person name="Song I."/>
            <person name="Jeong J.-H."/>
            <person name="Kim D."/>
            <person name="Kim S."/>
            <person name="Ryu S."/>
            <person name="Song J.Y."/>
            <person name="Lee S.K."/>
        </authorList>
    </citation>
    <scope>NUCLEOTIDE SEQUENCE [LARGE SCALE GENOMIC DNA]</scope>
    <source>
        <tissue evidence="1">Muscle</tissue>
    </source>
</reference>
<protein>
    <submittedName>
        <fullName evidence="1">Uncharacterized protein</fullName>
    </submittedName>
</protein>
<name>A0A4Z2FAB5_9TELE</name>
<comment type="caution">
    <text evidence="1">The sequence shown here is derived from an EMBL/GenBank/DDBJ whole genome shotgun (WGS) entry which is preliminary data.</text>
</comment>
<dbReference type="EMBL" id="SRLO01001429">
    <property type="protein sequence ID" value="TNN37885.1"/>
    <property type="molecule type" value="Genomic_DNA"/>
</dbReference>
<evidence type="ECO:0000313" key="2">
    <source>
        <dbReference type="Proteomes" id="UP000314294"/>
    </source>
</evidence>